<evidence type="ECO:0000313" key="8">
    <source>
        <dbReference type="EMBL" id="CAB4679362.1"/>
    </source>
</evidence>
<keyword evidence="4 5" id="KW-0472">Membrane</keyword>
<feature type="transmembrane region" description="Helical" evidence="5">
    <location>
        <begin position="204"/>
        <end position="224"/>
    </location>
</feature>
<accession>A0A6J6MZN8</accession>
<dbReference type="SUPFAM" id="SSF103481">
    <property type="entry name" value="Multidrug resistance efflux transporter EmrE"/>
    <property type="match status" value="2"/>
</dbReference>
<evidence type="ECO:0000256" key="2">
    <source>
        <dbReference type="ARBA" id="ARBA00022692"/>
    </source>
</evidence>
<keyword evidence="3 5" id="KW-1133">Transmembrane helix</keyword>
<dbReference type="Gene3D" id="1.10.3730.20">
    <property type="match status" value="1"/>
</dbReference>
<dbReference type="GO" id="GO:0016020">
    <property type="term" value="C:membrane"/>
    <property type="evidence" value="ECO:0007669"/>
    <property type="project" value="UniProtKB-SubCell"/>
</dbReference>
<dbReference type="PANTHER" id="PTHR32322:SF2">
    <property type="entry name" value="EAMA DOMAIN-CONTAINING PROTEIN"/>
    <property type="match status" value="1"/>
</dbReference>
<comment type="subcellular location">
    <subcellularLocation>
        <location evidence="1">Membrane</location>
        <topology evidence="1">Multi-pass membrane protein</topology>
    </subcellularLocation>
</comment>
<dbReference type="EMBL" id="CAEZYJ010000089">
    <property type="protein sequence ID" value="CAB4721922.1"/>
    <property type="molecule type" value="Genomic_DNA"/>
</dbReference>
<dbReference type="Pfam" id="PF00892">
    <property type="entry name" value="EamA"/>
    <property type="match status" value="2"/>
</dbReference>
<feature type="transmembrane region" description="Helical" evidence="5">
    <location>
        <begin position="259"/>
        <end position="276"/>
    </location>
</feature>
<feature type="transmembrane region" description="Helical" evidence="5">
    <location>
        <begin position="32"/>
        <end position="54"/>
    </location>
</feature>
<evidence type="ECO:0000259" key="6">
    <source>
        <dbReference type="Pfam" id="PF00892"/>
    </source>
</evidence>
<evidence type="ECO:0000313" key="7">
    <source>
        <dbReference type="EMBL" id="CAB4600567.1"/>
    </source>
</evidence>
<feature type="transmembrane region" description="Helical" evidence="5">
    <location>
        <begin position="171"/>
        <end position="192"/>
    </location>
</feature>
<protein>
    <submittedName>
        <fullName evidence="8">Unannotated protein</fullName>
    </submittedName>
</protein>
<dbReference type="EMBL" id="CAEZUJ010000024">
    <property type="protein sequence ID" value="CAB4600567.1"/>
    <property type="molecule type" value="Genomic_DNA"/>
</dbReference>
<name>A0A6J6MZN8_9ZZZZ</name>
<gene>
    <name evidence="7" type="ORF">UFOPK1811_00762</name>
    <name evidence="8" type="ORF">UFOPK2360_00422</name>
    <name evidence="9" type="ORF">UFOPK2659_00701</name>
    <name evidence="10" type="ORF">UFOPK2922_01354</name>
    <name evidence="11" type="ORF">UFOPK4209_00738</name>
</gene>
<evidence type="ECO:0000256" key="4">
    <source>
        <dbReference type="ARBA" id="ARBA00023136"/>
    </source>
</evidence>
<evidence type="ECO:0000313" key="11">
    <source>
        <dbReference type="EMBL" id="CAB5038424.1"/>
    </source>
</evidence>
<dbReference type="EMBL" id="CAFBPY010000107">
    <property type="protein sequence ID" value="CAB5038424.1"/>
    <property type="molecule type" value="Genomic_DNA"/>
</dbReference>
<feature type="transmembrane region" description="Helical" evidence="5">
    <location>
        <begin position="143"/>
        <end position="165"/>
    </location>
</feature>
<feature type="transmembrane region" description="Helical" evidence="5">
    <location>
        <begin position="230"/>
        <end position="252"/>
    </location>
</feature>
<keyword evidence="2 5" id="KW-0812">Transmembrane</keyword>
<reference evidence="8" key="1">
    <citation type="submission" date="2020-05" db="EMBL/GenBank/DDBJ databases">
        <authorList>
            <person name="Chiriac C."/>
            <person name="Salcher M."/>
            <person name="Ghai R."/>
            <person name="Kavagutti S V."/>
        </authorList>
    </citation>
    <scope>NUCLEOTIDE SEQUENCE</scope>
</reference>
<evidence type="ECO:0000313" key="9">
    <source>
        <dbReference type="EMBL" id="CAB4721922.1"/>
    </source>
</evidence>
<dbReference type="PANTHER" id="PTHR32322">
    <property type="entry name" value="INNER MEMBRANE TRANSPORTER"/>
    <property type="match status" value="1"/>
</dbReference>
<dbReference type="InterPro" id="IPR050638">
    <property type="entry name" value="AA-Vitamin_Transporters"/>
</dbReference>
<dbReference type="InterPro" id="IPR000620">
    <property type="entry name" value="EamA_dom"/>
</dbReference>
<evidence type="ECO:0000256" key="3">
    <source>
        <dbReference type="ARBA" id="ARBA00022989"/>
    </source>
</evidence>
<evidence type="ECO:0000313" key="10">
    <source>
        <dbReference type="EMBL" id="CAB4786296.1"/>
    </source>
</evidence>
<feature type="transmembrane region" description="Helical" evidence="5">
    <location>
        <begin position="60"/>
        <end position="82"/>
    </location>
</feature>
<feature type="domain" description="EamA" evidence="6">
    <location>
        <begin position="2"/>
        <end position="132"/>
    </location>
</feature>
<feature type="transmembrane region" description="Helical" evidence="5">
    <location>
        <begin position="113"/>
        <end position="131"/>
    </location>
</feature>
<evidence type="ECO:0000256" key="1">
    <source>
        <dbReference type="ARBA" id="ARBA00004141"/>
    </source>
</evidence>
<dbReference type="EMBL" id="CAEZZS010000092">
    <property type="protein sequence ID" value="CAB4786296.1"/>
    <property type="molecule type" value="Genomic_DNA"/>
</dbReference>
<evidence type="ECO:0000256" key="5">
    <source>
        <dbReference type="SAM" id="Phobius"/>
    </source>
</evidence>
<sequence length="277" mass="28341">MGAALALLSSLTWGVADFMGGIASRKRSVMQVLVIAYPVGAVVLTGVAIFLVPGELSSETFLIGALAGAIGATAIGCLYAALKRGPMGIVSPITAVMSAAIPVFSGLLNGETLSPLAVIGIIAAAIAVILVSQEVNAHQKVAFSTIVISLTSGTLIGTYLTLIGTSSDDSGIWTATIARWFSSILVLGVVLTTVRKFERGNYPWALVIISGVLDAGANGIFQIASQNGMLAIVAVLGSLYPATTAILARFILHERLHKIQITGVVLALAAALALTLS</sequence>
<proteinExistence type="predicted"/>
<dbReference type="AlphaFoldDB" id="A0A6J6MZN8"/>
<feature type="domain" description="EamA" evidence="6">
    <location>
        <begin position="146"/>
        <end position="274"/>
    </location>
</feature>
<feature type="transmembrane region" description="Helical" evidence="5">
    <location>
        <begin position="89"/>
        <end position="107"/>
    </location>
</feature>
<dbReference type="EMBL" id="CAEZXH010000015">
    <property type="protein sequence ID" value="CAB4679362.1"/>
    <property type="molecule type" value="Genomic_DNA"/>
</dbReference>
<dbReference type="InterPro" id="IPR037185">
    <property type="entry name" value="EmrE-like"/>
</dbReference>
<organism evidence="8">
    <name type="scientific">freshwater metagenome</name>
    <dbReference type="NCBI Taxonomy" id="449393"/>
    <lineage>
        <taxon>unclassified sequences</taxon>
        <taxon>metagenomes</taxon>
        <taxon>ecological metagenomes</taxon>
    </lineage>
</organism>